<evidence type="ECO:0000256" key="4">
    <source>
        <dbReference type="ARBA" id="ARBA00022692"/>
    </source>
</evidence>
<organism evidence="9 10">
    <name type="scientific">Nocardioides lianchengensis</name>
    <dbReference type="NCBI Taxonomy" id="1045774"/>
    <lineage>
        <taxon>Bacteria</taxon>
        <taxon>Bacillati</taxon>
        <taxon>Actinomycetota</taxon>
        <taxon>Actinomycetes</taxon>
        <taxon>Propionibacteriales</taxon>
        <taxon>Nocardioidaceae</taxon>
        <taxon>Nocardioides</taxon>
    </lineage>
</organism>
<evidence type="ECO:0000313" key="9">
    <source>
        <dbReference type="EMBL" id="SDE11428.1"/>
    </source>
</evidence>
<dbReference type="Gene3D" id="1.20.1640.10">
    <property type="entry name" value="Multidrug efflux transporter AcrB transmembrane domain"/>
    <property type="match status" value="2"/>
</dbReference>
<comment type="similarity">
    <text evidence="2">Belongs to the resistance-nodulation-cell division (RND) (TC 2.A.6) family. MmpL subfamily.</text>
</comment>
<evidence type="ECO:0000256" key="1">
    <source>
        <dbReference type="ARBA" id="ARBA00004651"/>
    </source>
</evidence>
<feature type="transmembrane region" description="Helical" evidence="8">
    <location>
        <begin position="666"/>
        <end position="685"/>
    </location>
</feature>
<name>A0A1G7A909_9ACTN</name>
<dbReference type="SUPFAM" id="SSF82866">
    <property type="entry name" value="Multidrug efflux transporter AcrB transmembrane domain"/>
    <property type="match status" value="2"/>
</dbReference>
<keyword evidence="3" id="KW-1003">Cell membrane</keyword>
<dbReference type="Proteomes" id="UP000199034">
    <property type="component" value="Unassembled WGS sequence"/>
</dbReference>
<dbReference type="OrthoDB" id="7051771at2"/>
<protein>
    <submittedName>
        <fullName evidence="9">Putative drug exporter of the RND superfamily</fullName>
    </submittedName>
</protein>
<keyword evidence="4 8" id="KW-0812">Transmembrane</keyword>
<feature type="transmembrane region" description="Helical" evidence="8">
    <location>
        <begin position="367"/>
        <end position="387"/>
    </location>
</feature>
<keyword evidence="6 8" id="KW-0472">Membrane</keyword>
<feature type="transmembrane region" description="Helical" evidence="8">
    <location>
        <begin position="309"/>
        <end position="332"/>
    </location>
</feature>
<dbReference type="InterPro" id="IPR050545">
    <property type="entry name" value="Mycobact_MmpL"/>
</dbReference>
<feature type="transmembrane region" description="Helical" evidence="8">
    <location>
        <begin position="204"/>
        <end position="222"/>
    </location>
</feature>
<feature type="region of interest" description="Disordered" evidence="7">
    <location>
        <begin position="707"/>
        <end position="729"/>
    </location>
</feature>
<feature type="transmembrane region" description="Helical" evidence="8">
    <location>
        <begin position="178"/>
        <end position="197"/>
    </location>
</feature>
<dbReference type="PROSITE" id="PS50156">
    <property type="entry name" value="SSD"/>
    <property type="match status" value="1"/>
</dbReference>
<dbReference type="STRING" id="1045774.SAMN05421872_11531"/>
<sequence length="729" mass="75393">MLEQLGRWTHRRRTAVLALWAALVVAGLVLGGAVFENAQEPGDRPGVESTLVEERLDGVDPSGETVVAVLSGADALGVTLVGEASRILYELRDLPGVAELRDPYTSGAADLVADDGQGAVVEVELDPALEDDDALDVADRVTERLRTLPFPTVLVGGELYAEKAFADQAMRDAAKGEGIALVLLLVVLVVALGGWLVGSLPVATALAAVAGSLLSLTGLAAVTTVSEYAVNVVTVLGLGLSVDYGLLVVARFREERAAAGSRGDPEQVLGRVVATAGRTVLVSGLTVGTALAGLLVLGDPVLTGMAVGGVVAVAVATLAGLTLTPALVAVAGGRIPAPDVRRGTRRPRPAGRSLLARQAAFAQARPWPVLLGATALLLLLAAPLLSLEVGSSDTRSLPADSEPRLAQETIERDHTETSTAFVTVLADPPPEDPRVGELARALRGLDDVRDVTIWDPLADGTSQLIVEPAGAVAGPAAQGVVEEIRSRDLGLPVLVGGPAAQLVDARGEMADRLPFAILLVALVTGLLLLALTGSVVVPLKTLVLNLLSLGATLGVTVAVFQWGWGSSLLGFSSWGALDITTPLLLFMFAFGLSMDYHVFLVARIREAWQHPPRGRDAPAPGSRAANDRAVLAGITSSGPVVTLAAVAIAIVFVGFASGELVAVKEIGIGMTVAVLLDVTVVRGLLLPAAMTLLGQWNWWPGLGRPRPSYGGEQATGRRPRTVERSPAGR</sequence>
<dbReference type="InterPro" id="IPR004869">
    <property type="entry name" value="MMPL_dom"/>
</dbReference>
<keyword evidence="10" id="KW-1185">Reference proteome</keyword>
<feature type="transmembrane region" description="Helical" evidence="8">
    <location>
        <begin position="513"/>
        <end position="531"/>
    </location>
</feature>
<evidence type="ECO:0000256" key="2">
    <source>
        <dbReference type="ARBA" id="ARBA00010157"/>
    </source>
</evidence>
<feature type="transmembrane region" description="Helical" evidence="8">
    <location>
        <begin position="543"/>
        <end position="564"/>
    </location>
</feature>
<evidence type="ECO:0000256" key="7">
    <source>
        <dbReference type="SAM" id="MobiDB-lite"/>
    </source>
</evidence>
<dbReference type="Pfam" id="PF03176">
    <property type="entry name" value="MMPL"/>
    <property type="match status" value="2"/>
</dbReference>
<evidence type="ECO:0000313" key="10">
    <source>
        <dbReference type="Proteomes" id="UP000199034"/>
    </source>
</evidence>
<dbReference type="RefSeq" id="WP_090860540.1">
    <property type="nucleotide sequence ID" value="NZ_FMZM01000015.1"/>
</dbReference>
<dbReference type="GO" id="GO:0005886">
    <property type="term" value="C:plasma membrane"/>
    <property type="evidence" value="ECO:0007669"/>
    <property type="project" value="UniProtKB-SubCell"/>
</dbReference>
<feature type="transmembrane region" description="Helical" evidence="8">
    <location>
        <begin position="272"/>
        <end position="297"/>
    </location>
</feature>
<evidence type="ECO:0000256" key="6">
    <source>
        <dbReference type="ARBA" id="ARBA00023136"/>
    </source>
</evidence>
<accession>A0A1G7A909</accession>
<keyword evidence="5 8" id="KW-1133">Transmembrane helix</keyword>
<dbReference type="PANTHER" id="PTHR33406:SF11">
    <property type="entry name" value="MEMBRANE PROTEIN SCO6666-RELATED"/>
    <property type="match status" value="1"/>
</dbReference>
<dbReference type="EMBL" id="FMZM01000015">
    <property type="protein sequence ID" value="SDE11428.1"/>
    <property type="molecule type" value="Genomic_DNA"/>
</dbReference>
<evidence type="ECO:0000256" key="8">
    <source>
        <dbReference type="SAM" id="Phobius"/>
    </source>
</evidence>
<dbReference type="AlphaFoldDB" id="A0A1G7A909"/>
<dbReference type="PANTHER" id="PTHR33406">
    <property type="entry name" value="MEMBRANE PROTEIN MJ1562-RELATED"/>
    <property type="match status" value="1"/>
</dbReference>
<comment type="subcellular location">
    <subcellularLocation>
        <location evidence="1">Cell membrane</location>
        <topology evidence="1">Multi-pass membrane protein</topology>
    </subcellularLocation>
</comment>
<reference evidence="9 10" key="1">
    <citation type="submission" date="2016-10" db="EMBL/GenBank/DDBJ databases">
        <authorList>
            <person name="de Groot N.N."/>
        </authorList>
    </citation>
    <scope>NUCLEOTIDE SEQUENCE [LARGE SCALE GENOMIC DNA]</scope>
    <source>
        <strain evidence="9 10">CGMCC 4.6858</strain>
    </source>
</reference>
<evidence type="ECO:0000256" key="3">
    <source>
        <dbReference type="ARBA" id="ARBA00022475"/>
    </source>
</evidence>
<dbReference type="InterPro" id="IPR000731">
    <property type="entry name" value="SSD"/>
</dbReference>
<feature type="transmembrane region" description="Helical" evidence="8">
    <location>
        <begin position="584"/>
        <end position="604"/>
    </location>
</feature>
<feature type="transmembrane region" description="Helical" evidence="8">
    <location>
        <begin position="629"/>
        <end position="654"/>
    </location>
</feature>
<evidence type="ECO:0000256" key="5">
    <source>
        <dbReference type="ARBA" id="ARBA00022989"/>
    </source>
</evidence>
<feature type="transmembrane region" description="Helical" evidence="8">
    <location>
        <begin position="228"/>
        <end position="252"/>
    </location>
</feature>
<gene>
    <name evidence="9" type="ORF">SAMN05421872_11531</name>
</gene>
<proteinExistence type="inferred from homology"/>